<feature type="region of interest" description="Disordered" evidence="1">
    <location>
        <begin position="96"/>
        <end position="321"/>
    </location>
</feature>
<dbReference type="AlphaFoldDB" id="A0ABD3P6Q1"/>
<keyword evidence="2" id="KW-0732">Signal</keyword>
<feature type="compositionally biased region" description="Low complexity" evidence="1">
    <location>
        <begin position="211"/>
        <end position="247"/>
    </location>
</feature>
<reference evidence="3 4" key="1">
    <citation type="submission" date="2024-10" db="EMBL/GenBank/DDBJ databases">
        <title>Updated reference genomes for cyclostephanoid diatoms.</title>
        <authorList>
            <person name="Roberts W.R."/>
            <person name="Alverson A.J."/>
        </authorList>
    </citation>
    <scope>NUCLEOTIDE SEQUENCE [LARGE SCALE GENOMIC DNA]</scope>
    <source>
        <strain evidence="3 4">AJA010-31</strain>
    </source>
</reference>
<evidence type="ECO:0000256" key="1">
    <source>
        <dbReference type="SAM" id="MobiDB-lite"/>
    </source>
</evidence>
<feature type="signal peptide" evidence="2">
    <location>
        <begin position="1"/>
        <end position="16"/>
    </location>
</feature>
<feature type="compositionally biased region" description="Acidic residues" evidence="1">
    <location>
        <begin position="96"/>
        <end position="106"/>
    </location>
</feature>
<evidence type="ECO:0000256" key="2">
    <source>
        <dbReference type="SAM" id="SignalP"/>
    </source>
</evidence>
<feature type="chain" id="PRO_5044781856" evidence="2">
    <location>
        <begin position="17"/>
        <end position="321"/>
    </location>
</feature>
<comment type="caution">
    <text evidence="3">The sequence shown here is derived from an EMBL/GenBank/DDBJ whole genome shotgun (WGS) entry which is preliminary data.</text>
</comment>
<organism evidence="3 4">
    <name type="scientific">Cyclotella atomus</name>
    <dbReference type="NCBI Taxonomy" id="382360"/>
    <lineage>
        <taxon>Eukaryota</taxon>
        <taxon>Sar</taxon>
        <taxon>Stramenopiles</taxon>
        <taxon>Ochrophyta</taxon>
        <taxon>Bacillariophyta</taxon>
        <taxon>Coscinodiscophyceae</taxon>
        <taxon>Thalassiosirophycidae</taxon>
        <taxon>Stephanodiscales</taxon>
        <taxon>Stephanodiscaceae</taxon>
        <taxon>Cyclotella</taxon>
    </lineage>
</organism>
<sequence>MRLSAAFLLLIGTVSAQRRRALFDAAKMEHLIEAEKNRMTVNGVAVESSEEIEAEVDAIVAMYEDNEGSEETNDDFNFDSAEYTVNDIEFFAAAADDESSSADEADTPVKVTDSKSAKVGKASRPRTGSPTYVLEGKSGKVHTKSGKGAFPTLSPTVSSSPTTTMTPTKEPTIGKAGKSEDESTGKAGKSEDEFTGKAGKTSPKSGKSAEPTSKPTTSMSPTVSAEPSSSPTTSLSPSTTLSPTMKSGKSKKKKSGKSEEKKKSGKSEEKKKSGKSEEKKSGKSEEKKSGKSEKKKSGKATTLEPSFSPTFSPTLSPIEQK</sequence>
<feature type="compositionally biased region" description="Basic and acidic residues" evidence="1">
    <location>
        <begin position="177"/>
        <end position="195"/>
    </location>
</feature>
<evidence type="ECO:0000313" key="4">
    <source>
        <dbReference type="Proteomes" id="UP001530400"/>
    </source>
</evidence>
<feature type="compositionally biased region" description="Low complexity" evidence="1">
    <location>
        <begin position="151"/>
        <end position="171"/>
    </location>
</feature>
<gene>
    <name evidence="3" type="ORF">ACHAWO_005066</name>
</gene>
<dbReference type="Proteomes" id="UP001530400">
    <property type="component" value="Unassembled WGS sequence"/>
</dbReference>
<accession>A0ABD3P6Q1</accession>
<protein>
    <submittedName>
        <fullName evidence="3">Uncharacterized protein</fullName>
    </submittedName>
</protein>
<feature type="compositionally biased region" description="Basic and acidic residues" evidence="1">
    <location>
        <begin position="256"/>
        <end position="292"/>
    </location>
</feature>
<name>A0ABD3P6Q1_9STRA</name>
<evidence type="ECO:0000313" key="3">
    <source>
        <dbReference type="EMBL" id="KAL3783939.1"/>
    </source>
</evidence>
<feature type="compositionally biased region" description="Low complexity" evidence="1">
    <location>
        <begin position="299"/>
        <end position="321"/>
    </location>
</feature>
<dbReference type="EMBL" id="JALLPJ020000744">
    <property type="protein sequence ID" value="KAL3783939.1"/>
    <property type="molecule type" value="Genomic_DNA"/>
</dbReference>
<keyword evidence="4" id="KW-1185">Reference proteome</keyword>
<proteinExistence type="predicted"/>